<evidence type="ECO:0000313" key="2">
    <source>
        <dbReference type="Proteomes" id="UP000748025"/>
    </source>
</evidence>
<reference evidence="1" key="1">
    <citation type="journal article" date="2020" name="bioRxiv">
        <title>Whole genome comparisons of ergot fungi reveals the divergence and evolution of species within the genus Claviceps are the result of varying mechanisms driving genome evolution and host range expansion.</title>
        <authorList>
            <person name="Wyka S.A."/>
            <person name="Mondo S.J."/>
            <person name="Liu M."/>
            <person name="Dettman J."/>
            <person name="Nalam V."/>
            <person name="Broders K.D."/>
        </authorList>
    </citation>
    <scope>NUCLEOTIDE SEQUENCE</scope>
    <source>
        <strain evidence="1">CCC 602</strain>
    </source>
</reference>
<keyword evidence="2" id="KW-1185">Reference proteome</keyword>
<accession>A0A9P7SYR8</accession>
<evidence type="ECO:0000313" key="1">
    <source>
        <dbReference type="EMBL" id="KAG6014790.1"/>
    </source>
</evidence>
<dbReference type="EMBL" id="SRPW01000414">
    <property type="protein sequence ID" value="KAG6014790.1"/>
    <property type="molecule type" value="Genomic_DNA"/>
</dbReference>
<organism evidence="1 2">
    <name type="scientific">Claviceps pusilla</name>
    <dbReference type="NCBI Taxonomy" id="123648"/>
    <lineage>
        <taxon>Eukaryota</taxon>
        <taxon>Fungi</taxon>
        <taxon>Dikarya</taxon>
        <taxon>Ascomycota</taxon>
        <taxon>Pezizomycotina</taxon>
        <taxon>Sordariomycetes</taxon>
        <taxon>Hypocreomycetidae</taxon>
        <taxon>Hypocreales</taxon>
        <taxon>Clavicipitaceae</taxon>
        <taxon>Claviceps</taxon>
    </lineage>
</organism>
<comment type="caution">
    <text evidence="1">The sequence shown here is derived from an EMBL/GenBank/DDBJ whole genome shotgun (WGS) entry which is preliminary data.</text>
</comment>
<proteinExistence type="predicted"/>
<gene>
    <name evidence="1" type="ORF">E4U43_006117</name>
</gene>
<protein>
    <submittedName>
        <fullName evidence="1">Uncharacterized protein</fullName>
    </submittedName>
</protein>
<dbReference type="AlphaFoldDB" id="A0A9P7SYR8"/>
<name>A0A9P7SYR8_9HYPO</name>
<dbReference type="Proteomes" id="UP000748025">
    <property type="component" value="Unassembled WGS sequence"/>
</dbReference>
<sequence>MAWQHPLWHGSIMRKQLRDSGTAAYNPTLFTAAEALIKLFATTLRDPVVGLFAYSVLRTETDFPPYSPDLGTAILALNPQRRVGPPISNFLLSGPASLYFMYLFAGGSWSGSRLGADPWDSYYGQAQTRWGSGITKLLRVMLALVKRGFDGRWHSVCAGSPGGSTEIPSTLTPFGCYKYVGERRSRLSLLSG</sequence>